<keyword evidence="1" id="KW-0479">Metal-binding</keyword>
<keyword evidence="4" id="KW-0238">DNA-binding</keyword>
<dbReference type="InterPro" id="IPR052478">
    <property type="entry name" value="Metabolite_Synth_Reg"/>
</dbReference>
<evidence type="ECO:0000256" key="3">
    <source>
        <dbReference type="ARBA" id="ARBA00023015"/>
    </source>
</evidence>
<keyword evidence="5" id="KW-0804">Transcription</keyword>
<dbReference type="InterPro" id="IPR036864">
    <property type="entry name" value="Zn2-C6_fun-type_DNA-bd_sf"/>
</dbReference>
<evidence type="ECO:0000256" key="4">
    <source>
        <dbReference type="ARBA" id="ARBA00023125"/>
    </source>
</evidence>
<evidence type="ECO:0000256" key="6">
    <source>
        <dbReference type="ARBA" id="ARBA00023242"/>
    </source>
</evidence>
<dbReference type="PANTHER" id="PTHR31779:SF5">
    <property type="entry name" value="ZN(II)2CYS6 TRANSCRIPTION FACTOR (EUROFUNG)"/>
    <property type="match status" value="1"/>
</dbReference>
<dbReference type="InterPro" id="IPR007219">
    <property type="entry name" value="XnlR_reg_dom"/>
</dbReference>
<gene>
    <name evidence="9" type="ORF">CC84DRAFT_1264380</name>
</gene>
<sequence length="553" mass="61901">MSEASESRSRRRRQRSRIACEPCRERKRRCDGDQPACELCRNFGYECSYRSHPRKRRREGTSTLPSQPYSSSPQENSGALQDQTLAPPALAPTPFAQSLESNSGSAFVRTFAITVDPSNAPPSQMLGWNVFLGQRQVSTNMPLRSVTDIVTQAELEDIVAVYFDKIDPCYGFVDRELVDQTVQQLWVRGSSLSIPEAVICGIAALGCAFSNLQSLETETSLFVLAKLLLDLSAEDITYNTATAWVLRTVYLRLTGRPEETWMASCIALHMIDAAGLHCEIGTDTPFRRADRPSTPDMNRRILGVARHLNVWLSFDLGRTRVTLQNMSTVPASPRPKDYTTELLGLLFYTENLDPTKSISGPELINAISEVLNRIHTQPPSILAQCNLTLCLFRRLYTLRWHVQDDVLDKVVQLIEKAIQGVHTLLEAGSPWHHMANVPFQSVCTLLAIDTTKSFSLLGPTMSCLSRVSETYQTKATQDAYTAARALISMHQKRREANVVRQSEMLKLYPVGASTENDTNGHFSVDQAQTFADLPWFNEFFTDIEITSFFNGTA</sequence>
<dbReference type="GO" id="GO:0003677">
    <property type="term" value="F:DNA binding"/>
    <property type="evidence" value="ECO:0007669"/>
    <property type="project" value="UniProtKB-KW"/>
</dbReference>
<protein>
    <recommendedName>
        <fullName evidence="8">Zn(2)-C6 fungal-type domain-containing protein</fullName>
    </recommendedName>
</protein>
<dbReference type="SMART" id="SM00066">
    <property type="entry name" value="GAL4"/>
    <property type="match status" value="1"/>
</dbReference>
<dbReference type="GO" id="GO:0008270">
    <property type="term" value="F:zinc ion binding"/>
    <property type="evidence" value="ECO:0007669"/>
    <property type="project" value="InterPro"/>
</dbReference>
<dbReference type="PANTHER" id="PTHR31779">
    <property type="entry name" value="2-NITROPROPANE DIOXYGENASE FAMILY, PUTATIVE (AFU_ORTHOLOGUE AFUA_2G17430)-RELATED"/>
    <property type="match status" value="1"/>
</dbReference>
<feature type="domain" description="Zn(2)-C6 fungal-type" evidence="8">
    <location>
        <begin position="19"/>
        <end position="49"/>
    </location>
</feature>
<proteinExistence type="predicted"/>
<feature type="compositionally biased region" description="Polar residues" evidence="7">
    <location>
        <begin position="61"/>
        <end position="78"/>
    </location>
</feature>
<evidence type="ECO:0000313" key="9">
    <source>
        <dbReference type="EMBL" id="OAF99427.1"/>
    </source>
</evidence>
<evidence type="ECO:0000256" key="7">
    <source>
        <dbReference type="SAM" id="MobiDB-lite"/>
    </source>
</evidence>
<dbReference type="GeneID" id="28768792"/>
<dbReference type="GO" id="GO:0006351">
    <property type="term" value="P:DNA-templated transcription"/>
    <property type="evidence" value="ECO:0007669"/>
    <property type="project" value="InterPro"/>
</dbReference>
<reference evidence="9 10" key="1">
    <citation type="submission" date="2016-05" db="EMBL/GenBank/DDBJ databases">
        <title>Comparative analysis of secretome profiles of manganese(II)-oxidizing ascomycete fungi.</title>
        <authorList>
            <consortium name="DOE Joint Genome Institute"/>
            <person name="Zeiner C.A."/>
            <person name="Purvine S.O."/>
            <person name="Zink E.M."/>
            <person name="Wu S."/>
            <person name="Pasa-Tolic L."/>
            <person name="Chaput D.L."/>
            <person name="Haridas S."/>
            <person name="Grigoriev I.V."/>
            <person name="Santelli C.M."/>
            <person name="Hansel C.M."/>
        </authorList>
    </citation>
    <scope>NUCLEOTIDE SEQUENCE [LARGE SCALE GENOMIC DNA]</scope>
    <source>
        <strain evidence="9 10">AP3s5-JAC2a</strain>
    </source>
</reference>
<keyword evidence="3" id="KW-0805">Transcription regulation</keyword>
<dbReference type="CDD" id="cd00067">
    <property type="entry name" value="GAL4"/>
    <property type="match status" value="1"/>
</dbReference>
<dbReference type="CDD" id="cd12148">
    <property type="entry name" value="fungal_TF_MHR"/>
    <property type="match status" value="1"/>
</dbReference>
<evidence type="ECO:0000256" key="5">
    <source>
        <dbReference type="ARBA" id="ARBA00023163"/>
    </source>
</evidence>
<dbReference type="SUPFAM" id="SSF57701">
    <property type="entry name" value="Zn2/Cys6 DNA-binding domain"/>
    <property type="match status" value="1"/>
</dbReference>
<dbReference type="PROSITE" id="PS50048">
    <property type="entry name" value="ZN2_CY6_FUNGAL_2"/>
    <property type="match status" value="1"/>
</dbReference>
<dbReference type="Pfam" id="PF00172">
    <property type="entry name" value="Zn_clus"/>
    <property type="match status" value="1"/>
</dbReference>
<evidence type="ECO:0000256" key="1">
    <source>
        <dbReference type="ARBA" id="ARBA00022723"/>
    </source>
</evidence>
<dbReference type="InterPro" id="IPR001138">
    <property type="entry name" value="Zn2Cys6_DnaBD"/>
</dbReference>
<dbReference type="GO" id="GO:0000981">
    <property type="term" value="F:DNA-binding transcription factor activity, RNA polymerase II-specific"/>
    <property type="evidence" value="ECO:0007669"/>
    <property type="project" value="InterPro"/>
</dbReference>
<dbReference type="Proteomes" id="UP000077069">
    <property type="component" value="Unassembled WGS sequence"/>
</dbReference>
<organism evidence="9 10">
    <name type="scientific">Paraphaeosphaeria sporulosa</name>
    <dbReference type="NCBI Taxonomy" id="1460663"/>
    <lineage>
        <taxon>Eukaryota</taxon>
        <taxon>Fungi</taxon>
        <taxon>Dikarya</taxon>
        <taxon>Ascomycota</taxon>
        <taxon>Pezizomycotina</taxon>
        <taxon>Dothideomycetes</taxon>
        <taxon>Pleosporomycetidae</taxon>
        <taxon>Pleosporales</taxon>
        <taxon>Massarineae</taxon>
        <taxon>Didymosphaeriaceae</taxon>
        <taxon>Paraphaeosphaeria</taxon>
    </lineage>
</organism>
<dbReference type="AlphaFoldDB" id="A0A177BY34"/>
<keyword evidence="2" id="KW-0862">Zinc</keyword>
<dbReference type="FunCoup" id="A0A177BY34">
    <property type="interactions" value="166"/>
</dbReference>
<evidence type="ECO:0000259" key="8">
    <source>
        <dbReference type="PROSITE" id="PS50048"/>
    </source>
</evidence>
<dbReference type="Gene3D" id="4.10.240.10">
    <property type="entry name" value="Zn(2)-C6 fungal-type DNA-binding domain"/>
    <property type="match status" value="1"/>
</dbReference>
<evidence type="ECO:0000313" key="10">
    <source>
        <dbReference type="Proteomes" id="UP000077069"/>
    </source>
</evidence>
<dbReference type="EMBL" id="KV441562">
    <property type="protein sequence ID" value="OAF99427.1"/>
    <property type="molecule type" value="Genomic_DNA"/>
</dbReference>
<name>A0A177BY34_9PLEO</name>
<dbReference type="GO" id="GO:0009410">
    <property type="term" value="P:response to xenobiotic stimulus"/>
    <property type="evidence" value="ECO:0007669"/>
    <property type="project" value="TreeGrafter"/>
</dbReference>
<dbReference type="RefSeq" id="XP_018029793.1">
    <property type="nucleotide sequence ID" value="XM_018185306.1"/>
</dbReference>
<dbReference type="Pfam" id="PF04082">
    <property type="entry name" value="Fungal_trans"/>
    <property type="match status" value="1"/>
</dbReference>
<keyword evidence="10" id="KW-1185">Reference proteome</keyword>
<accession>A0A177BY34</accession>
<evidence type="ECO:0000256" key="2">
    <source>
        <dbReference type="ARBA" id="ARBA00022833"/>
    </source>
</evidence>
<feature type="region of interest" description="Disordered" evidence="7">
    <location>
        <begin position="51"/>
        <end position="80"/>
    </location>
</feature>
<keyword evidence="6" id="KW-0539">Nucleus</keyword>
<dbReference type="PROSITE" id="PS00463">
    <property type="entry name" value="ZN2_CY6_FUNGAL_1"/>
    <property type="match status" value="1"/>
</dbReference>
<dbReference type="InParanoid" id="A0A177BY34"/>
<dbReference type="OrthoDB" id="9986881at2759"/>